<reference evidence="3" key="1">
    <citation type="submission" date="2020-12" db="UniProtKB">
        <authorList>
            <consortium name="WormBaseParasite"/>
        </authorList>
    </citation>
    <scope>IDENTIFICATION</scope>
    <source>
        <strain evidence="3">MHco3</strain>
    </source>
</reference>
<dbReference type="PANTHER" id="PTHR34721">
    <property type="entry name" value="PROTEIN CBG09734"/>
    <property type="match status" value="1"/>
</dbReference>
<accession>A0A7I4YMD4</accession>
<feature type="signal peptide" evidence="1">
    <location>
        <begin position="1"/>
        <end position="20"/>
    </location>
</feature>
<organism evidence="2 3">
    <name type="scientific">Haemonchus contortus</name>
    <name type="common">Barber pole worm</name>
    <dbReference type="NCBI Taxonomy" id="6289"/>
    <lineage>
        <taxon>Eukaryota</taxon>
        <taxon>Metazoa</taxon>
        <taxon>Ecdysozoa</taxon>
        <taxon>Nematoda</taxon>
        <taxon>Chromadorea</taxon>
        <taxon>Rhabditida</taxon>
        <taxon>Rhabditina</taxon>
        <taxon>Rhabditomorpha</taxon>
        <taxon>Strongyloidea</taxon>
        <taxon>Trichostrongylidae</taxon>
        <taxon>Haemonchus</taxon>
    </lineage>
</organism>
<proteinExistence type="predicted"/>
<name>A0A7I4YMD4_HAECO</name>
<keyword evidence="2" id="KW-1185">Reference proteome</keyword>
<sequence length="114" mass="12443">MARRTLQLLLVLVLALAVIASRKCYSGVAVCGDKHPQSKETCKSNYCVKITSALNYESQKVYGCDDGTCKENGCHTDLTFAKEICCCSKDLCNTSSLREFLLPVMIAIVIASLL</sequence>
<keyword evidence="1" id="KW-0732">Signal</keyword>
<feature type="chain" id="PRO_5035455636" evidence="1">
    <location>
        <begin position="21"/>
        <end position="114"/>
    </location>
</feature>
<dbReference type="PANTHER" id="PTHR34721:SF3">
    <property type="entry name" value="ACTIVIN_RECP DOMAIN-CONTAINING PROTEIN-RELATED"/>
    <property type="match status" value="1"/>
</dbReference>
<dbReference type="OrthoDB" id="10565612at2759"/>
<dbReference type="AlphaFoldDB" id="A0A7I4YMD4"/>
<dbReference type="SUPFAM" id="SSF57302">
    <property type="entry name" value="Snake toxin-like"/>
    <property type="match status" value="1"/>
</dbReference>
<evidence type="ECO:0000256" key="1">
    <source>
        <dbReference type="SAM" id="SignalP"/>
    </source>
</evidence>
<protein>
    <submittedName>
        <fullName evidence="3">Activin_recp domain-containing protein</fullName>
    </submittedName>
</protein>
<dbReference type="InterPro" id="IPR045860">
    <property type="entry name" value="Snake_toxin-like_sf"/>
</dbReference>
<evidence type="ECO:0000313" key="3">
    <source>
        <dbReference type="WBParaSite" id="HCON_00119980-00001"/>
    </source>
</evidence>
<dbReference type="WBParaSite" id="HCON_00119980-00001">
    <property type="protein sequence ID" value="HCON_00119980-00001"/>
    <property type="gene ID" value="HCON_00119980"/>
</dbReference>
<evidence type="ECO:0000313" key="2">
    <source>
        <dbReference type="Proteomes" id="UP000025227"/>
    </source>
</evidence>
<dbReference type="Proteomes" id="UP000025227">
    <property type="component" value="Unplaced"/>
</dbReference>